<name>A0A2N4UIW9_9BURK</name>
<dbReference type="GO" id="GO:0055085">
    <property type="term" value="P:transmembrane transport"/>
    <property type="evidence" value="ECO:0007669"/>
    <property type="project" value="InterPro"/>
</dbReference>
<dbReference type="Gene3D" id="3.30.750.24">
    <property type="entry name" value="STAS domain"/>
    <property type="match status" value="1"/>
</dbReference>
<dbReference type="GO" id="GO:0016020">
    <property type="term" value="C:membrane"/>
    <property type="evidence" value="ECO:0007669"/>
    <property type="project" value="UniProtKB-SubCell"/>
</dbReference>
<feature type="transmembrane region" description="Helical" evidence="5">
    <location>
        <begin position="117"/>
        <end position="142"/>
    </location>
</feature>
<dbReference type="SUPFAM" id="SSF52091">
    <property type="entry name" value="SpoIIaa-like"/>
    <property type="match status" value="1"/>
</dbReference>
<keyword evidence="2 5" id="KW-0812">Transmembrane</keyword>
<dbReference type="OrthoDB" id="9769739at2"/>
<feature type="transmembrane region" description="Helical" evidence="5">
    <location>
        <begin position="197"/>
        <end position="215"/>
    </location>
</feature>
<keyword evidence="8" id="KW-1185">Reference proteome</keyword>
<feature type="transmembrane region" description="Helical" evidence="5">
    <location>
        <begin position="227"/>
        <end position="246"/>
    </location>
</feature>
<evidence type="ECO:0000313" key="7">
    <source>
        <dbReference type="EMBL" id="PLC54973.1"/>
    </source>
</evidence>
<feature type="transmembrane region" description="Helical" evidence="5">
    <location>
        <begin position="37"/>
        <end position="60"/>
    </location>
</feature>
<dbReference type="EMBL" id="PDNV01000003">
    <property type="protein sequence ID" value="PLC54973.1"/>
    <property type="molecule type" value="Genomic_DNA"/>
</dbReference>
<keyword evidence="4 5" id="KW-0472">Membrane</keyword>
<sequence>MNQTDNARYSDLPPSPDRGPLAWMPGLHLARHYRTEWLGADIMAGLALAAVLVPVGIAYAVAAGLAGIYGLYATIVPLLVYALFGPSRILVVAPDSALAAIILAVVLPLAHGEPDRAIVLAGGMALVAGLTCVVVGVARLGFVSELLSKPIRYGYMNGIALTVMISQFPALFGFQAGGASAPERFMAFAQGLWDGATMPWALAVGVGCLAVMDVLNRYSRVPGALPAVVLAILAVFAFGLETQIAVLGELPRGFPMPAFPLVGWADLGAVIAGGMAAAFLAFAETSILSRSYATRLGQPVDPNKEAVALGAANLATAFFQGFPVSSSASRTPVVEAAGGQTQLACVVGALVVAVLLVLAPGLLRNLPDAALAAVVISAATQLFILRDLKRIYRIQRWEFWLSIACSVGVVALGPIPGIGLAIVIAVIEFLWDGWRPHFAVLGRVNQLKGYHDLKRYPEARQIPGLVLFRWDAPLFFANAEWFHRSAVDALNAAPRPVSWLVVAAEPVTSIDVTAADMLKEFDDELKARGARLCFAEMKDPVKDKLRRFGLFERFDGYLFPTIGVAVNTYVAANDIDWIDWEEGGPH</sequence>
<evidence type="ECO:0000256" key="5">
    <source>
        <dbReference type="SAM" id="Phobius"/>
    </source>
</evidence>
<dbReference type="PANTHER" id="PTHR11814">
    <property type="entry name" value="SULFATE TRANSPORTER"/>
    <property type="match status" value="1"/>
</dbReference>
<feature type="transmembrane region" description="Helical" evidence="5">
    <location>
        <begin position="66"/>
        <end position="84"/>
    </location>
</feature>
<dbReference type="InterPro" id="IPR002645">
    <property type="entry name" value="STAS_dom"/>
</dbReference>
<dbReference type="Proteomes" id="UP000234328">
    <property type="component" value="Unassembled WGS sequence"/>
</dbReference>
<evidence type="ECO:0000256" key="3">
    <source>
        <dbReference type="ARBA" id="ARBA00022989"/>
    </source>
</evidence>
<feature type="transmembrane region" description="Helical" evidence="5">
    <location>
        <begin position="258"/>
        <end position="282"/>
    </location>
</feature>
<feature type="transmembrane region" description="Helical" evidence="5">
    <location>
        <begin position="400"/>
        <end position="431"/>
    </location>
</feature>
<feature type="transmembrane region" description="Helical" evidence="5">
    <location>
        <begin position="91"/>
        <end position="111"/>
    </location>
</feature>
<comment type="caution">
    <text evidence="7">The sequence shown here is derived from an EMBL/GenBank/DDBJ whole genome shotgun (WGS) entry which is preliminary data.</text>
</comment>
<dbReference type="PROSITE" id="PS50801">
    <property type="entry name" value="STAS"/>
    <property type="match status" value="1"/>
</dbReference>
<dbReference type="Pfam" id="PF00916">
    <property type="entry name" value="Sulfate_transp"/>
    <property type="match status" value="1"/>
</dbReference>
<dbReference type="CDD" id="cd07042">
    <property type="entry name" value="STAS_SulP_like_sulfate_transporter"/>
    <property type="match status" value="1"/>
</dbReference>
<protein>
    <submittedName>
        <fullName evidence="7">Sodium-independent anion transporter</fullName>
    </submittedName>
</protein>
<dbReference type="AlphaFoldDB" id="A0A2N4UIW9"/>
<reference evidence="7 8" key="1">
    <citation type="submission" date="2017-10" db="EMBL/GenBank/DDBJ databases">
        <title>Two draft genome sequences of Pusillimonas sp. strains isolated from a nitrate- and radionuclide-contaminated groundwater in Russia.</title>
        <authorList>
            <person name="Grouzdev D.S."/>
            <person name="Tourova T.P."/>
            <person name="Goeva M.A."/>
            <person name="Babich T.L."/>
            <person name="Sokolova D.S."/>
            <person name="Abdullin R."/>
            <person name="Poltaraus A.B."/>
            <person name="Toshchakov S.V."/>
            <person name="Nazina T.N."/>
        </authorList>
    </citation>
    <scope>NUCLEOTIDE SEQUENCE [LARGE SCALE GENOMIC DNA]</scope>
    <source>
        <strain evidence="7 8">JR1/69-2-13</strain>
    </source>
</reference>
<feature type="transmembrane region" description="Helical" evidence="5">
    <location>
        <begin position="154"/>
        <end position="177"/>
    </location>
</feature>
<gene>
    <name evidence="7" type="ORF">CR155_05835</name>
</gene>
<feature type="transmembrane region" description="Helical" evidence="5">
    <location>
        <begin position="343"/>
        <end position="363"/>
    </location>
</feature>
<evidence type="ECO:0000259" key="6">
    <source>
        <dbReference type="PROSITE" id="PS50801"/>
    </source>
</evidence>
<evidence type="ECO:0000256" key="1">
    <source>
        <dbReference type="ARBA" id="ARBA00004141"/>
    </source>
</evidence>
<evidence type="ECO:0000256" key="2">
    <source>
        <dbReference type="ARBA" id="ARBA00022692"/>
    </source>
</evidence>
<comment type="subcellular location">
    <subcellularLocation>
        <location evidence="1">Membrane</location>
        <topology evidence="1">Multi-pass membrane protein</topology>
    </subcellularLocation>
</comment>
<dbReference type="InterPro" id="IPR036513">
    <property type="entry name" value="STAS_dom_sf"/>
</dbReference>
<proteinExistence type="predicted"/>
<evidence type="ECO:0000256" key="4">
    <source>
        <dbReference type="ARBA" id="ARBA00023136"/>
    </source>
</evidence>
<dbReference type="RefSeq" id="WP_102069050.1">
    <property type="nucleotide sequence ID" value="NZ_PDNV01000003.1"/>
</dbReference>
<organism evidence="7 8">
    <name type="scientific">Pollutimonas nitritireducens</name>
    <dbReference type="NCBI Taxonomy" id="2045209"/>
    <lineage>
        <taxon>Bacteria</taxon>
        <taxon>Pseudomonadati</taxon>
        <taxon>Pseudomonadota</taxon>
        <taxon>Betaproteobacteria</taxon>
        <taxon>Burkholderiales</taxon>
        <taxon>Alcaligenaceae</taxon>
        <taxon>Pollutimonas</taxon>
    </lineage>
</organism>
<feature type="domain" description="STAS" evidence="6">
    <location>
        <begin position="455"/>
        <end position="569"/>
    </location>
</feature>
<dbReference type="InterPro" id="IPR001902">
    <property type="entry name" value="SLC26A/SulP_fam"/>
</dbReference>
<dbReference type="InterPro" id="IPR011547">
    <property type="entry name" value="SLC26A/SulP_dom"/>
</dbReference>
<accession>A0A2N4UIW9</accession>
<evidence type="ECO:0000313" key="8">
    <source>
        <dbReference type="Proteomes" id="UP000234328"/>
    </source>
</evidence>
<feature type="transmembrane region" description="Helical" evidence="5">
    <location>
        <begin position="369"/>
        <end position="388"/>
    </location>
</feature>
<keyword evidence="3 5" id="KW-1133">Transmembrane helix</keyword>
<dbReference type="Pfam" id="PF01740">
    <property type="entry name" value="STAS"/>
    <property type="match status" value="1"/>
</dbReference>